<organism evidence="2">
    <name type="scientific">marine sediment metagenome</name>
    <dbReference type="NCBI Taxonomy" id="412755"/>
    <lineage>
        <taxon>unclassified sequences</taxon>
        <taxon>metagenomes</taxon>
        <taxon>ecological metagenomes</taxon>
    </lineage>
</organism>
<evidence type="ECO:0000256" key="1">
    <source>
        <dbReference type="SAM" id="MobiDB-lite"/>
    </source>
</evidence>
<protein>
    <recommendedName>
        <fullName evidence="3">Glycoside hydrolase family 5 domain-containing protein</fullName>
    </recommendedName>
</protein>
<dbReference type="EMBL" id="LAZR01055410">
    <property type="protein sequence ID" value="KKK76427.1"/>
    <property type="molecule type" value="Genomic_DNA"/>
</dbReference>
<proteinExistence type="predicted"/>
<feature type="region of interest" description="Disordered" evidence="1">
    <location>
        <begin position="160"/>
        <end position="186"/>
    </location>
</feature>
<accession>A0A0F8Y4V0</accession>
<evidence type="ECO:0000313" key="2">
    <source>
        <dbReference type="EMBL" id="KKK76427.1"/>
    </source>
</evidence>
<sequence>MKGLRTAVRYWEASNEPDLRGPGLQFFVGKPREYVDLLADTYRAAKSASKKAKVLIAGAAGGNSGFLAFWRKVFSDRRTKRSFNIANVHCISNDDYTSLNVAPYKQLLQEKGIKKQIWVTEAETFVSQEPALNATLLRDASRQAFDLGAKRVFYTSIDFEAPGGDKPPKPDKGIPDVTPDPSIPIGDPIATYRRIFESLNSG</sequence>
<reference evidence="2" key="1">
    <citation type="journal article" date="2015" name="Nature">
        <title>Complex archaea that bridge the gap between prokaryotes and eukaryotes.</title>
        <authorList>
            <person name="Spang A."/>
            <person name="Saw J.H."/>
            <person name="Jorgensen S.L."/>
            <person name="Zaremba-Niedzwiedzka K."/>
            <person name="Martijn J."/>
            <person name="Lind A.E."/>
            <person name="van Eijk R."/>
            <person name="Schleper C."/>
            <person name="Guy L."/>
            <person name="Ettema T.J."/>
        </authorList>
    </citation>
    <scope>NUCLEOTIDE SEQUENCE</scope>
</reference>
<gene>
    <name evidence="2" type="ORF">LCGC14_2863750</name>
</gene>
<dbReference type="Gene3D" id="3.20.20.80">
    <property type="entry name" value="Glycosidases"/>
    <property type="match status" value="1"/>
</dbReference>
<dbReference type="SUPFAM" id="SSF51445">
    <property type="entry name" value="(Trans)glycosidases"/>
    <property type="match status" value="1"/>
</dbReference>
<dbReference type="AlphaFoldDB" id="A0A0F8Y4V0"/>
<evidence type="ECO:0008006" key="3">
    <source>
        <dbReference type="Google" id="ProtNLM"/>
    </source>
</evidence>
<comment type="caution">
    <text evidence="2">The sequence shown here is derived from an EMBL/GenBank/DDBJ whole genome shotgun (WGS) entry which is preliminary data.</text>
</comment>
<name>A0A0F8Y4V0_9ZZZZ</name>
<dbReference type="InterPro" id="IPR017853">
    <property type="entry name" value="GH"/>
</dbReference>